<dbReference type="AlphaFoldDB" id="A0A2G8RX50"/>
<reference evidence="3 4" key="1">
    <citation type="journal article" date="2015" name="Sci. Rep.">
        <title>Chromosome-level genome map provides insights into diverse defense mechanisms in the medicinal fungus Ganoderma sinense.</title>
        <authorList>
            <person name="Zhu Y."/>
            <person name="Xu J."/>
            <person name="Sun C."/>
            <person name="Zhou S."/>
            <person name="Xu H."/>
            <person name="Nelson D.R."/>
            <person name="Qian J."/>
            <person name="Song J."/>
            <person name="Luo H."/>
            <person name="Xiang L."/>
            <person name="Li Y."/>
            <person name="Xu Z."/>
            <person name="Ji A."/>
            <person name="Wang L."/>
            <person name="Lu S."/>
            <person name="Hayward A."/>
            <person name="Sun W."/>
            <person name="Li X."/>
            <person name="Schwartz D.C."/>
            <person name="Wang Y."/>
            <person name="Chen S."/>
        </authorList>
    </citation>
    <scope>NUCLEOTIDE SEQUENCE [LARGE SCALE GENOMIC DNA]</scope>
    <source>
        <strain evidence="3 4">ZZ0214-1</strain>
    </source>
</reference>
<dbReference type="EMBL" id="AYKW01000045">
    <property type="protein sequence ID" value="PIL26067.1"/>
    <property type="molecule type" value="Genomic_DNA"/>
</dbReference>
<keyword evidence="2" id="KW-0732">Signal</keyword>
<feature type="signal peptide" evidence="2">
    <location>
        <begin position="1"/>
        <end position="22"/>
    </location>
</feature>
<evidence type="ECO:0000313" key="4">
    <source>
        <dbReference type="Proteomes" id="UP000230002"/>
    </source>
</evidence>
<comment type="caution">
    <text evidence="3">The sequence shown here is derived from an EMBL/GenBank/DDBJ whole genome shotgun (WGS) entry which is preliminary data.</text>
</comment>
<accession>A0A2G8RX50</accession>
<protein>
    <submittedName>
        <fullName evidence="3">Uncharacterized protein</fullName>
    </submittedName>
</protein>
<gene>
    <name evidence="3" type="ORF">GSI_11821</name>
</gene>
<proteinExistence type="predicted"/>
<feature type="compositionally biased region" description="Low complexity" evidence="1">
    <location>
        <begin position="148"/>
        <end position="172"/>
    </location>
</feature>
<dbReference type="OrthoDB" id="2755877at2759"/>
<evidence type="ECO:0000256" key="2">
    <source>
        <dbReference type="SAM" id="SignalP"/>
    </source>
</evidence>
<evidence type="ECO:0000256" key="1">
    <source>
        <dbReference type="SAM" id="MobiDB-lite"/>
    </source>
</evidence>
<feature type="region of interest" description="Disordered" evidence="1">
    <location>
        <begin position="133"/>
        <end position="184"/>
    </location>
</feature>
<feature type="chain" id="PRO_5013815941" evidence="2">
    <location>
        <begin position="23"/>
        <end position="208"/>
    </location>
</feature>
<evidence type="ECO:0000313" key="3">
    <source>
        <dbReference type="EMBL" id="PIL26067.1"/>
    </source>
</evidence>
<dbReference type="Proteomes" id="UP000230002">
    <property type="component" value="Unassembled WGS sequence"/>
</dbReference>
<keyword evidence="4" id="KW-1185">Reference proteome</keyword>
<dbReference type="STRING" id="1077348.A0A2G8RX50"/>
<name>A0A2G8RX50_9APHY</name>
<organism evidence="3 4">
    <name type="scientific">Ganoderma sinense ZZ0214-1</name>
    <dbReference type="NCBI Taxonomy" id="1077348"/>
    <lineage>
        <taxon>Eukaryota</taxon>
        <taxon>Fungi</taxon>
        <taxon>Dikarya</taxon>
        <taxon>Basidiomycota</taxon>
        <taxon>Agaricomycotina</taxon>
        <taxon>Agaricomycetes</taxon>
        <taxon>Polyporales</taxon>
        <taxon>Polyporaceae</taxon>
        <taxon>Ganoderma</taxon>
    </lineage>
</organism>
<sequence>MFAKSFASFALLGSLCAPYAAGGIVSLYIPNNVAGDGLPLTADPIGTDNTGHTTWRLGVGASSGTYTDLQFAQTSVVATLVEGPTDVQVFANVGGATSAHESCAIATPTASGAAPIASCVLEIADGSTTGTIAGTETATPMPIQVADSKTSGSSSSGKQTASTSITSGSGSAVPTQTGKGNGAGRMSEMGVGALGVLGVMNVLLAVVL</sequence>